<feature type="region of interest" description="Disordered" evidence="1">
    <location>
        <begin position="23"/>
        <end position="114"/>
    </location>
</feature>
<evidence type="ECO:0000256" key="1">
    <source>
        <dbReference type="SAM" id="MobiDB-lite"/>
    </source>
</evidence>
<gene>
    <name evidence="3" type="ORF">FR698_15025</name>
</gene>
<feature type="compositionally biased region" description="Basic and acidic residues" evidence="1">
    <location>
        <begin position="95"/>
        <end position="114"/>
    </location>
</feature>
<protein>
    <submittedName>
        <fullName evidence="3">Uncharacterized protein</fullName>
    </submittedName>
</protein>
<dbReference type="RefSeq" id="WP_147801012.1">
    <property type="nucleotide sequence ID" value="NZ_VPFL01000029.1"/>
</dbReference>
<dbReference type="EMBL" id="VPFL01000029">
    <property type="protein sequence ID" value="TXF10467.1"/>
    <property type="molecule type" value="Genomic_DNA"/>
</dbReference>
<evidence type="ECO:0000313" key="3">
    <source>
        <dbReference type="EMBL" id="TXF10467.1"/>
    </source>
</evidence>
<keyword evidence="2" id="KW-0732">Signal</keyword>
<evidence type="ECO:0000256" key="2">
    <source>
        <dbReference type="SAM" id="SignalP"/>
    </source>
</evidence>
<dbReference type="InParanoid" id="A0A5C7EF17"/>
<feature type="chain" id="PRO_5022845750" evidence="2">
    <location>
        <begin position="27"/>
        <end position="114"/>
    </location>
</feature>
<accession>A0A5C7EF17</accession>
<feature type="signal peptide" evidence="2">
    <location>
        <begin position="1"/>
        <end position="26"/>
    </location>
</feature>
<comment type="caution">
    <text evidence="3">The sequence shown here is derived from an EMBL/GenBank/DDBJ whole genome shotgun (WGS) entry which is preliminary data.</text>
</comment>
<feature type="compositionally biased region" description="Basic and acidic residues" evidence="1">
    <location>
        <begin position="28"/>
        <end position="84"/>
    </location>
</feature>
<proteinExistence type="predicted"/>
<evidence type="ECO:0000313" key="4">
    <source>
        <dbReference type="Proteomes" id="UP000321201"/>
    </source>
</evidence>
<sequence length="114" mass="12310">MSTKQGMKAAMVAVAAVFALSAGAYAADPKEELKKTEGYEKPREHVGEKKPHPGGEAASKKHEQMLKEEMSKTGGYEKPREHVGGKKPHPGGEAASKKHEQEVKREMGRSEGGK</sequence>
<name>A0A5C7EF17_9PROT</name>
<organism evidence="3 4">
    <name type="scientific">Pelomicrobium methylotrophicum</name>
    <dbReference type="NCBI Taxonomy" id="2602750"/>
    <lineage>
        <taxon>Bacteria</taxon>
        <taxon>Pseudomonadati</taxon>
        <taxon>Pseudomonadota</taxon>
        <taxon>Hydrogenophilia</taxon>
        <taxon>Hydrogenophilia incertae sedis</taxon>
        <taxon>Pelomicrobium</taxon>
    </lineage>
</organism>
<dbReference type="AlphaFoldDB" id="A0A5C7EF17"/>
<keyword evidence="4" id="KW-1185">Reference proteome</keyword>
<dbReference type="Proteomes" id="UP000321201">
    <property type="component" value="Unassembled WGS sequence"/>
</dbReference>
<reference evidence="3 4" key="1">
    <citation type="submission" date="2019-08" db="EMBL/GenBank/DDBJ databases">
        <title>Pelomicrobium methylotrophicum gen. nov., sp. nov. a moderately thermophilic, facultatively anaerobic, lithoautotrophic and methylotrophic bacterium isolated from a terrestrial mud volcano.</title>
        <authorList>
            <person name="Slobodkina G.B."/>
            <person name="Merkel A.Y."/>
            <person name="Slobodkin A.I."/>
        </authorList>
    </citation>
    <scope>NUCLEOTIDE SEQUENCE [LARGE SCALE GENOMIC DNA]</scope>
    <source>
        <strain evidence="3 4">SM250</strain>
    </source>
</reference>